<proteinExistence type="predicted"/>
<organism evidence="2 3">
    <name type="scientific">Streptomyces poonensis</name>
    <dbReference type="NCBI Taxonomy" id="68255"/>
    <lineage>
        <taxon>Bacteria</taxon>
        <taxon>Bacillati</taxon>
        <taxon>Actinomycetota</taxon>
        <taxon>Actinomycetes</taxon>
        <taxon>Kitasatosporales</taxon>
        <taxon>Streptomycetaceae</taxon>
        <taxon>Streptomyces</taxon>
    </lineage>
</organism>
<feature type="region of interest" description="Disordered" evidence="1">
    <location>
        <begin position="1"/>
        <end position="44"/>
    </location>
</feature>
<keyword evidence="3" id="KW-1185">Reference proteome</keyword>
<evidence type="ECO:0000256" key="1">
    <source>
        <dbReference type="SAM" id="MobiDB-lite"/>
    </source>
</evidence>
<feature type="compositionally biased region" description="Low complexity" evidence="1">
    <location>
        <begin position="1"/>
        <end position="22"/>
    </location>
</feature>
<reference evidence="2" key="1">
    <citation type="journal article" date="2014" name="Int. J. Syst. Evol. Microbiol.">
        <title>Complete genome sequence of Corynebacterium casei LMG S-19264T (=DSM 44701T), isolated from a smear-ripened cheese.</title>
        <authorList>
            <consortium name="US DOE Joint Genome Institute (JGI-PGF)"/>
            <person name="Walter F."/>
            <person name="Albersmeier A."/>
            <person name="Kalinowski J."/>
            <person name="Ruckert C."/>
        </authorList>
    </citation>
    <scope>NUCLEOTIDE SEQUENCE</scope>
    <source>
        <strain evidence="2">JCM 4815</strain>
    </source>
</reference>
<accession>A0A918Q4C0</accession>
<gene>
    <name evidence="2" type="ORF">GCM10010365_62540</name>
</gene>
<dbReference type="AlphaFoldDB" id="A0A918Q4C0"/>
<name>A0A918Q4C0_9ACTN</name>
<dbReference type="Proteomes" id="UP000622166">
    <property type="component" value="Unassembled WGS sequence"/>
</dbReference>
<protein>
    <submittedName>
        <fullName evidence="2">Uncharacterized protein</fullName>
    </submittedName>
</protein>
<reference evidence="2" key="2">
    <citation type="submission" date="2020-09" db="EMBL/GenBank/DDBJ databases">
        <authorList>
            <person name="Sun Q."/>
            <person name="Ohkuma M."/>
        </authorList>
    </citation>
    <scope>NUCLEOTIDE SEQUENCE</scope>
    <source>
        <strain evidence="2">JCM 4815</strain>
    </source>
</reference>
<evidence type="ECO:0000313" key="3">
    <source>
        <dbReference type="Proteomes" id="UP000622166"/>
    </source>
</evidence>
<dbReference type="EMBL" id="BMVW01000016">
    <property type="protein sequence ID" value="GGZ33075.1"/>
    <property type="molecule type" value="Genomic_DNA"/>
</dbReference>
<evidence type="ECO:0000313" key="2">
    <source>
        <dbReference type="EMBL" id="GGZ33075.1"/>
    </source>
</evidence>
<comment type="caution">
    <text evidence="2">The sequence shown here is derived from an EMBL/GenBank/DDBJ whole genome shotgun (WGS) entry which is preliminary data.</text>
</comment>
<sequence>MGKRVPSPTVTSSTAVVLTATPGIEARTRQRGWSGTRRLGRPSPAITLGHYAHFMREAGSKGRTAWTDCWGGREIRVSAETAQILPRADGRRIPAVGRLPGRLWIETAMKWDGLRKC</sequence>